<dbReference type="PROSITE" id="PS51819">
    <property type="entry name" value="VOC"/>
    <property type="match status" value="1"/>
</dbReference>
<reference evidence="3 4" key="1">
    <citation type="journal article" date="2015" name="Stand. Genomic Sci.">
        <title>Genomic Encyclopedia of Bacterial and Archaeal Type Strains, Phase III: the genomes of soil and plant-associated and newly described type strains.</title>
        <authorList>
            <person name="Whitman W.B."/>
            <person name="Woyke T."/>
            <person name="Klenk H.P."/>
            <person name="Zhou Y."/>
            <person name="Lilburn T.G."/>
            <person name="Beck B.J."/>
            <person name="De Vos P."/>
            <person name="Vandamme P."/>
            <person name="Eisen J.A."/>
            <person name="Garrity G."/>
            <person name="Hugenholtz P."/>
            <person name="Kyrpides N.C."/>
        </authorList>
    </citation>
    <scope>NUCLEOTIDE SEQUENCE [LARGE SCALE GENOMIC DNA]</scope>
    <source>
        <strain evidence="3 4">VKM Ac-2538</strain>
    </source>
</reference>
<protein>
    <submittedName>
        <fullName evidence="3">Lactoylglutathione lyase</fullName>
    </submittedName>
</protein>
<proteinExistence type="predicted"/>
<keyword evidence="4" id="KW-1185">Reference proteome</keyword>
<dbReference type="GO" id="GO:0016829">
    <property type="term" value="F:lyase activity"/>
    <property type="evidence" value="ECO:0007669"/>
    <property type="project" value="UniProtKB-KW"/>
</dbReference>
<keyword evidence="1" id="KW-0479">Metal-binding</keyword>
<dbReference type="InterPro" id="IPR029068">
    <property type="entry name" value="Glyas_Bleomycin-R_OHBP_Dase"/>
</dbReference>
<dbReference type="PANTHER" id="PTHR43048">
    <property type="entry name" value="METHYLMALONYL-COA EPIMERASE"/>
    <property type="match status" value="1"/>
</dbReference>
<evidence type="ECO:0000256" key="1">
    <source>
        <dbReference type="ARBA" id="ARBA00022723"/>
    </source>
</evidence>
<dbReference type="SUPFAM" id="SSF54593">
    <property type="entry name" value="Glyoxalase/Bleomycin resistance protein/Dihydroxybiphenyl dioxygenase"/>
    <property type="match status" value="1"/>
</dbReference>
<dbReference type="Proteomes" id="UP000295818">
    <property type="component" value="Unassembled WGS sequence"/>
</dbReference>
<dbReference type="InterPro" id="IPR037523">
    <property type="entry name" value="VOC_core"/>
</dbReference>
<dbReference type="PANTHER" id="PTHR43048:SF3">
    <property type="entry name" value="METHYLMALONYL-COA EPIMERASE, MITOCHONDRIAL"/>
    <property type="match status" value="1"/>
</dbReference>
<dbReference type="Gene3D" id="3.10.180.10">
    <property type="entry name" value="2,3-Dihydroxybiphenyl 1,2-Dioxygenase, domain 1"/>
    <property type="match status" value="1"/>
</dbReference>
<gene>
    <name evidence="3" type="ORF">EV644_11316</name>
</gene>
<keyword evidence="3" id="KW-0456">Lyase</keyword>
<dbReference type="InterPro" id="IPR004360">
    <property type="entry name" value="Glyas_Fos-R_dOase_dom"/>
</dbReference>
<evidence type="ECO:0000313" key="3">
    <source>
        <dbReference type="EMBL" id="TCO17786.1"/>
    </source>
</evidence>
<evidence type="ECO:0000259" key="2">
    <source>
        <dbReference type="PROSITE" id="PS51819"/>
    </source>
</evidence>
<dbReference type="InterPro" id="IPR051785">
    <property type="entry name" value="MMCE/EMCE_epimerase"/>
</dbReference>
<comment type="caution">
    <text evidence="3">The sequence shown here is derived from an EMBL/GenBank/DDBJ whole genome shotgun (WGS) entry which is preliminary data.</text>
</comment>
<name>A0ABY2BEF6_9ACTN</name>
<dbReference type="EMBL" id="SLWM01000013">
    <property type="protein sequence ID" value="TCO17786.1"/>
    <property type="molecule type" value="Genomic_DNA"/>
</dbReference>
<evidence type="ECO:0000313" key="4">
    <source>
        <dbReference type="Proteomes" id="UP000295818"/>
    </source>
</evidence>
<sequence length="186" mass="20132">MEPGDNVTLGNPSRVAQGNRVTHLLSTTSNTDHGHHEPAGRQTIREMTVRTLLVGLRVTDLDRSRRFYQALGYTVVGTVPDTPFGSLTMLQLPDDPFVTVELAHDPARPVTETGGLNHLAIQTDDLHATIATLAAHGIQTDPARPTAGPDDPLVTMVRDPDGYLIELVQWPEGHADGMTAEDFRSG</sequence>
<accession>A0ABY2BEF6</accession>
<feature type="domain" description="VOC" evidence="2">
    <location>
        <begin position="50"/>
        <end position="170"/>
    </location>
</feature>
<dbReference type="Pfam" id="PF00903">
    <property type="entry name" value="Glyoxalase"/>
    <property type="match status" value="1"/>
</dbReference>
<organism evidence="3 4">
    <name type="scientific">Kribbella orskensis</name>
    <dbReference type="NCBI Taxonomy" id="2512216"/>
    <lineage>
        <taxon>Bacteria</taxon>
        <taxon>Bacillati</taxon>
        <taxon>Actinomycetota</taxon>
        <taxon>Actinomycetes</taxon>
        <taxon>Propionibacteriales</taxon>
        <taxon>Kribbellaceae</taxon>
        <taxon>Kribbella</taxon>
    </lineage>
</organism>